<evidence type="ECO:0000256" key="3">
    <source>
        <dbReference type="ARBA" id="ARBA00023136"/>
    </source>
</evidence>
<feature type="domain" description="Major facilitator superfamily (MFS) profile" evidence="5">
    <location>
        <begin position="21"/>
        <end position="400"/>
    </location>
</feature>
<keyword evidence="2 4" id="KW-1133">Transmembrane helix</keyword>
<feature type="transmembrane region" description="Helical" evidence="4">
    <location>
        <begin position="175"/>
        <end position="194"/>
    </location>
</feature>
<dbReference type="InterPro" id="IPR020846">
    <property type="entry name" value="MFS_dom"/>
</dbReference>
<reference evidence="6" key="1">
    <citation type="journal article" date="2019" name="Phytopathology">
        <title>A Novel Group of Rhizobium tumorigenes-Like Agrobacteria Associated with Crown Gall Disease of Rhododendron and Blueberry.</title>
        <authorList>
            <person name="Kuzmanovic N."/>
            <person name="Behrens P."/>
            <person name="Idczak E."/>
            <person name="Wagner S."/>
            <person name="Gotz M."/>
            <person name="Sproer C."/>
            <person name="Bunk B."/>
            <person name="Overmann J."/>
            <person name="Smalla K."/>
        </authorList>
    </citation>
    <scope>NUCLEOTIDE SEQUENCE</scope>
    <source>
        <strain evidence="6">Rho-6.2</strain>
    </source>
</reference>
<feature type="transmembrane region" description="Helical" evidence="4">
    <location>
        <begin position="351"/>
        <end position="371"/>
    </location>
</feature>
<geneLocation type="plasmid" evidence="6 7">
    <name>unnamed2</name>
</geneLocation>
<dbReference type="InterPro" id="IPR011701">
    <property type="entry name" value="MFS"/>
</dbReference>
<feature type="transmembrane region" description="Helical" evidence="4">
    <location>
        <begin position="110"/>
        <end position="132"/>
    </location>
</feature>
<dbReference type="CDD" id="cd17324">
    <property type="entry name" value="MFS_NepI_like"/>
    <property type="match status" value="1"/>
</dbReference>
<dbReference type="RefSeq" id="WP_142825045.1">
    <property type="nucleotide sequence ID" value="NZ_CP117270.1"/>
</dbReference>
<dbReference type="InterPro" id="IPR036259">
    <property type="entry name" value="MFS_trans_sf"/>
</dbReference>
<feature type="transmembrane region" description="Helical" evidence="4">
    <location>
        <begin position="377"/>
        <end position="395"/>
    </location>
</feature>
<feature type="transmembrane region" description="Helical" evidence="4">
    <location>
        <begin position="144"/>
        <end position="163"/>
    </location>
</feature>
<keyword evidence="6" id="KW-0614">Plasmid</keyword>
<evidence type="ECO:0000256" key="2">
    <source>
        <dbReference type="ARBA" id="ARBA00022989"/>
    </source>
</evidence>
<protein>
    <submittedName>
        <fullName evidence="6">MFS transporter</fullName>
    </submittedName>
</protein>
<feature type="transmembrane region" description="Helical" evidence="4">
    <location>
        <begin position="60"/>
        <end position="79"/>
    </location>
</feature>
<feature type="transmembrane region" description="Helical" evidence="4">
    <location>
        <begin position="288"/>
        <end position="307"/>
    </location>
</feature>
<name>A0ABY8ISJ3_9HYPH</name>
<dbReference type="SUPFAM" id="SSF103473">
    <property type="entry name" value="MFS general substrate transporter"/>
    <property type="match status" value="1"/>
</dbReference>
<evidence type="ECO:0000256" key="1">
    <source>
        <dbReference type="ARBA" id="ARBA00022692"/>
    </source>
</evidence>
<evidence type="ECO:0000259" key="5">
    <source>
        <dbReference type="PROSITE" id="PS50850"/>
    </source>
</evidence>
<dbReference type="Proteomes" id="UP000318939">
    <property type="component" value="Plasmid unnamed2"/>
</dbReference>
<dbReference type="Pfam" id="PF07690">
    <property type="entry name" value="MFS_1"/>
    <property type="match status" value="1"/>
</dbReference>
<dbReference type="PANTHER" id="PTHR42910:SF1">
    <property type="entry name" value="MAJOR FACILITATOR SUPERFAMILY (MFS) PROFILE DOMAIN-CONTAINING PROTEIN"/>
    <property type="match status" value="1"/>
</dbReference>
<dbReference type="PANTHER" id="PTHR42910">
    <property type="entry name" value="TRANSPORTER SCO4007-RELATED"/>
    <property type="match status" value="1"/>
</dbReference>
<feature type="transmembrane region" description="Helical" evidence="4">
    <location>
        <begin position="86"/>
        <end position="104"/>
    </location>
</feature>
<evidence type="ECO:0000256" key="4">
    <source>
        <dbReference type="SAM" id="Phobius"/>
    </source>
</evidence>
<dbReference type="EMBL" id="CP117270">
    <property type="protein sequence ID" value="WFS26697.1"/>
    <property type="molecule type" value="Genomic_DNA"/>
</dbReference>
<feature type="transmembrane region" description="Helical" evidence="4">
    <location>
        <begin position="223"/>
        <end position="246"/>
    </location>
</feature>
<sequence length="413" mass="43045">MEDGSTYAALGQQVKGLSTTQTLIVAASAGLSVANVYYAQPLLDIMALDFGMSSAATGSIVTLTQIGYGLGLIFIVPIGDLFDRRCLIVGQGVLSAIVLMVVATARTETILFSGMAAMGLLAVVAQVLVGYAAALATVAQRGKVIGTVTSGIVMGILAARSIAGSVADLGGWRAVYMLSATLTLLMVCLLLRALPSHHPEQRSETYISAVSSVPIMILREPVLLIRGILALLIFAAFSTFWTALVLPLTNQPFSYSHTQVGLFGLVGLAGAVASTYAGKLADRGHAHWTTGISLLLLLISWGWIAFLPVSIPILLIGVVLLDLAVQAVHVTSLSIIVALNLQKSGRLIGGYMVFYSVGSAVGAIATTAIYARFDWSGVSALGATFSLGALALWLATSRFSNMDRGVHFPDGTG</sequence>
<accession>A0ABY8ISJ3</accession>
<dbReference type="PROSITE" id="PS50850">
    <property type="entry name" value="MFS"/>
    <property type="match status" value="1"/>
</dbReference>
<gene>
    <name evidence="6" type="ORF">PR018_27350</name>
</gene>
<evidence type="ECO:0000313" key="7">
    <source>
        <dbReference type="Proteomes" id="UP000318939"/>
    </source>
</evidence>
<dbReference type="Gene3D" id="1.20.1250.20">
    <property type="entry name" value="MFS general substrate transporter like domains"/>
    <property type="match status" value="1"/>
</dbReference>
<feature type="transmembrane region" description="Helical" evidence="4">
    <location>
        <begin position="258"/>
        <end position="276"/>
    </location>
</feature>
<proteinExistence type="predicted"/>
<reference evidence="6" key="2">
    <citation type="journal article" date="2023" name="MicrobiologyOpen">
        <title>Genomics of the tumorigenes clade of the family Rhizobiaceae and description of Rhizobium rhododendri sp. nov.</title>
        <authorList>
            <person name="Kuzmanovic N."/>
            <person name="diCenzo G.C."/>
            <person name="Bunk B."/>
            <person name="Sproeer C."/>
            <person name="Fruehling A."/>
            <person name="Neumann-Schaal M."/>
            <person name="Overmann J."/>
            <person name="Smalla K."/>
        </authorList>
    </citation>
    <scope>NUCLEOTIDE SEQUENCE</scope>
    <source>
        <strain evidence="6">Rho-6.2</strain>
        <plasmid evidence="6">unnamed2</plasmid>
    </source>
</reference>
<keyword evidence="1 4" id="KW-0812">Transmembrane</keyword>
<feature type="transmembrane region" description="Helical" evidence="4">
    <location>
        <begin position="22"/>
        <end position="40"/>
    </location>
</feature>
<evidence type="ECO:0000313" key="6">
    <source>
        <dbReference type="EMBL" id="WFS26697.1"/>
    </source>
</evidence>
<feature type="transmembrane region" description="Helical" evidence="4">
    <location>
        <begin position="313"/>
        <end position="339"/>
    </location>
</feature>
<keyword evidence="3 4" id="KW-0472">Membrane</keyword>
<organism evidence="6 7">
    <name type="scientific">Rhizobium rhododendri</name>
    <dbReference type="NCBI Taxonomy" id="2506430"/>
    <lineage>
        <taxon>Bacteria</taxon>
        <taxon>Pseudomonadati</taxon>
        <taxon>Pseudomonadota</taxon>
        <taxon>Alphaproteobacteria</taxon>
        <taxon>Hyphomicrobiales</taxon>
        <taxon>Rhizobiaceae</taxon>
        <taxon>Rhizobium/Agrobacterium group</taxon>
        <taxon>Rhizobium</taxon>
    </lineage>
</organism>
<keyword evidence="7" id="KW-1185">Reference proteome</keyword>